<gene>
    <name evidence="2" type="ORF">CHARACLAT_009520</name>
</gene>
<name>A0ABU7EJ42_9TELE</name>
<accession>A0ABU7EJ42</accession>
<organism evidence="2 3">
    <name type="scientific">Characodon lateralis</name>
    <dbReference type="NCBI Taxonomy" id="208331"/>
    <lineage>
        <taxon>Eukaryota</taxon>
        <taxon>Metazoa</taxon>
        <taxon>Chordata</taxon>
        <taxon>Craniata</taxon>
        <taxon>Vertebrata</taxon>
        <taxon>Euteleostomi</taxon>
        <taxon>Actinopterygii</taxon>
        <taxon>Neopterygii</taxon>
        <taxon>Teleostei</taxon>
        <taxon>Neoteleostei</taxon>
        <taxon>Acanthomorphata</taxon>
        <taxon>Ovalentaria</taxon>
        <taxon>Atherinomorphae</taxon>
        <taxon>Cyprinodontiformes</taxon>
        <taxon>Goodeidae</taxon>
        <taxon>Characodon</taxon>
    </lineage>
</organism>
<proteinExistence type="predicted"/>
<dbReference type="Proteomes" id="UP001352852">
    <property type="component" value="Unassembled WGS sequence"/>
</dbReference>
<evidence type="ECO:0000256" key="1">
    <source>
        <dbReference type="SAM" id="MobiDB-lite"/>
    </source>
</evidence>
<feature type="compositionally biased region" description="Pro residues" evidence="1">
    <location>
        <begin position="51"/>
        <end position="64"/>
    </location>
</feature>
<evidence type="ECO:0000313" key="2">
    <source>
        <dbReference type="EMBL" id="MED6286771.1"/>
    </source>
</evidence>
<reference evidence="2 3" key="1">
    <citation type="submission" date="2021-06" db="EMBL/GenBank/DDBJ databases">
        <authorList>
            <person name="Palmer J.M."/>
        </authorList>
    </citation>
    <scope>NUCLEOTIDE SEQUENCE [LARGE SCALE GENOMIC DNA]</scope>
    <source>
        <strain evidence="2 3">CL_MEX2019</strain>
        <tissue evidence="2">Muscle</tissue>
    </source>
</reference>
<comment type="caution">
    <text evidence="2">The sequence shown here is derived from an EMBL/GenBank/DDBJ whole genome shotgun (WGS) entry which is preliminary data.</text>
</comment>
<protein>
    <submittedName>
        <fullName evidence="2">Uncharacterized protein</fullName>
    </submittedName>
</protein>
<feature type="region of interest" description="Disordered" evidence="1">
    <location>
        <begin position="33"/>
        <end position="80"/>
    </location>
</feature>
<sequence>MAVAVMHSISKMWGGSGRVGECHFQVSSQHSSLMRDGFCSTDSQGDQEKGPSPPPLHPSPPPLRSPILQGADSSSISFHLHSPVPPIIIITTTK</sequence>
<evidence type="ECO:0000313" key="3">
    <source>
        <dbReference type="Proteomes" id="UP001352852"/>
    </source>
</evidence>
<keyword evidence="3" id="KW-1185">Reference proteome</keyword>
<dbReference type="EMBL" id="JAHUTJ010057962">
    <property type="protein sequence ID" value="MED6286771.1"/>
    <property type="molecule type" value="Genomic_DNA"/>
</dbReference>